<proteinExistence type="predicted"/>
<comment type="caution">
    <text evidence="1">The sequence shown here is derived from an EMBL/GenBank/DDBJ whole genome shotgun (WGS) entry which is preliminary data.</text>
</comment>
<reference evidence="1 2" key="1">
    <citation type="submission" date="2023-07" db="EMBL/GenBank/DDBJ databases">
        <authorList>
            <person name="Girao M."/>
            <person name="Carvalho M.F."/>
        </authorList>
    </citation>
    <scope>NUCLEOTIDE SEQUENCE [LARGE SCALE GENOMIC DNA]</scope>
    <source>
        <strain evidence="1 2">66/93</strain>
    </source>
</reference>
<dbReference type="RefSeq" id="WP_330162439.1">
    <property type="nucleotide sequence ID" value="NZ_BAAAJA010000091.1"/>
</dbReference>
<name>A0ABU7L378_9ACTN</name>
<sequence length="77" mass="8572">MGFLDKILGPTPDYANSESARAAREALAKHDADRARYEACGYPNDGTYKRDTAAMDRKRAELLDNVAFAEQSGKYKQ</sequence>
<gene>
    <name evidence="1" type="ORF">Q8A49_34940</name>
</gene>
<evidence type="ECO:0000313" key="1">
    <source>
        <dbReference type="EMBL" id="MEE2055709.1"/>
    </source>
</evidence>
<accession>A0ABU7L378</accession>
<evidence type="ECO:0000313" key="2">
    <source>
        <dbReference type="Proteomes" id="UP001348641"/>
    </source>
</evidence>
<protein>
    <submittedName>
        <fullName evidence="1">Uncharacterized protein</fullName>
    </submittedName>
</protein>
<dbReference type="Proteomes" id="UP001348641">
    <property type="component" value="Unassembled WGS sequence"/>
</dbReference>
<dbReference type="EMBL" id="JAUUCC010000213">
    <property type="protein sequence ID" value="MEE2055709.1"/>
    <property type="molecule type" value="Genomic_DNA"/>
</dbReference>
<organism evidence="1 2">
    <name type="scientific">Nocardiopsis tropica</name>
    <dbReference type="NCBI Taxonomy" id="109330"/>
    <lineage>
        <taxon>Bacteria</taxon>
        <taxon>Bacillati</taxon>
        <taxon>Actinomycetota</taxon>
        <taxon>Actinomycetes</taxon>
        <taxon>Streptosporangiales</taxon>
        <taxon>Nocardiopsidaceae</taxon>
        <taxon>Nocardiopsis</taxon>
    </lineage>
</organism>